<accession>A0A3Q9QSW0</accession>
<reference evidence="2 3" key="1">
    <citation type="submission" date="2017-07" db="EMBL/GenBank/DDBJ databases">
        <title>The complete genome sequence of Bacillus mesonae strain H20-5, an efficient strain improving plant abiotic stress resistance.</title>
        <authorList>
            <person name="Kim S.Y."/>
            <person name="Song H."/>
            <person name="Sang M.K."/>
            <person name="Weon H.-Y."/>
            <person name="Song J."/>
        </authorList>
    </citation>
    <scope>NUCLEOTIDE SEQUENCE [LARGE SCALE GENOMIC DNA]</scope>
    <source>
        <strain evidence="2 3">H20-5</strain>
    </source>
</reference>
<protein>
    <submittedName>
        <fullName evidence="2">Uncharacterized protein</fullName>
    </submittedName>
</protein>
<feature type="region of interest" description="Disordered" evidence="1">
    <location>
        <begin position="28"/>
        <end position="67"/>
    </location>
</feature>
<name>A0A3Q9QSW0_9BACI</name>
<proteinExistence type="predicted"/>
<gene>
    <name evidence="2" type="ORF">CHR53_08960</name>
</gene>
<keyword evidence="3" id="KW-1185">Reference proteome</keyword>
<sequence>MEIGKKEAFSASEAVEKLSMALDSCGIVRSLETPQPQSDEEAPEPSPRKASARSGNQQAPLAGSILL</sequence>
<evidence type="ECO:0000313" key="3">
    <source>
        <dbReference type="Proteomes" id="UP000282892"/>
    </source>
</evidence>
<dbReference type="AlphaFoldDB" id="A0A3Q9QSW0"/>
<evidence type="ECO:0000313" key="2">
    <source>
        <dbReference type="EMBL" id="AZU61377.1"/>
    </source>
</evidence>
<organism evidence="2 3">
    <name type="scientific">Neobacillus mesonae</name>
    <dbReference type="NCBI Taxonomy" id="1193713"/>
    <lineage>
        <taxon>Bacteria</taxon>
        <taxon>Bacillati</taxon>
        <taxon>Bacillota</taxon>
        <taxon>Bacilli</taxon>
        <taxon>Bacillales</taxon>
        <taxon>Bacillaceae</taxon>
        <taxon>Neobacillus</taxon>
    </lineage>
</organism>
<dbReference type="Proteomes" id="UP000282892">
    <property type="component" value="Chromosome"/>
</dbReference>
<evidence type="ECO:0000256" key="1">
    <source>
        <dbReference type="SAM" id="MobiDB-lite"/>
    </source>
</evidence>
<dbReference type="KEGG" id="nmk:CHR53_08960"/>
<dbReference type="EMBL" id="CP022572">
    <property type="protein sequence ID" value="AZU61377.1"/>
    <property type="molecule type" value="Genomic_DNA"/>
</dbReference>